<keyword evidence="5" id="KW-1185">Reference proteome</keyword>
<sequence>MNCDLAGQDFKIIAVSNRKLCERPFTEQIERVCQIKPEAIILREKDLSEEEYKILAERIMESCEQYQVKCILHTFWKTAAKLGCTSIHLPMAELRKLPEEEKKHFREIGTSVHSVEEAEEAVNLGATYLTAGHIYTTNCKKGVPPRGLGFLKEVCSRVKRPVYAIGGIRFDQEQWEELKQAGAEGGCIMSGMMNL</sequence>
<evidence type="ECO:0000256" key="1">
    <source>
        <dbReference type="ARBA" id="ARBA00004948"/>
    </source>
</evidence>
<comment type="caution">
    <text evidence="4">The sequence shown here is derived from an EMBL/GenBank/DDBJ whole genome shotgun (WGS) entry which is preliminary data.</text>
</comment>
<evidence type="ECO:0000313" key="4">
    <source>
        <dbReference type="EMBL" id="MBC5682655.1"/>
    </source>
</evidence>
<dbReference type="InterPro" id="IPR036206">
    <property type="entry name" value="ThiamineP_synth_sf"/>
</dbReference>
<dbReference type="Gene3D" id="3.20.20.70">
    <property type="entry name" value="Aldolase class I"/>
    <property type="match status" value="1"/>
</dbReference>
<proteinExistence type="predicted"/>
<dbReference type="SUPFAM" id="SSF51391">
    <property type="entry name" value="Thiamin phosphate synthase"/>
    <property type="match status" value="1"/>
</dbReference>
<dbReference type="PANTHER" id="PTHR20857:SF15">
    <property type="entry name" value="THIAMINE-PHOSPHATE SYNTHASE"/>
    <property type="match status" value="1"/>
</dbReference>
<gene>
    <name evidence="4" type="ORF">H8S40_03555</name>
</gene>
<keyword evidence="2" id="KW-0784">Thiamine biosynthesis</keyword>
<evidence type="ECO:0000313" key="5">
    <source>
        <dbReference type="Proteomes" id="UP000631576"/>
    </source>
</evidence>
<protein>
    <submittedName>
        <fullName evidence="4">Thiamine phosphate synthase</fullName>
    </submittedName>
</protein>
<accession>A0ABR7G5E5</accession>
<dbReference type="Pfam" id="PF02581">
    <property type="entry name" value="TMP-TENI"/>
    <property type="match status" value="1"/>
</dbReference>
<dbReference type="Proteomes" id="UP000631576">
    <property type="component" value="Unassembled WGS sequence"/>
</dbReference>
<evidence type="ECO:0000259" key="3">
    <source>
        <dbReference type="Pfam" id="PF02581"/>
    </source>
</evidence>
<dbReference type="CDD" id="cd00564">
    <property type="entry name" value="TMP_TenI"/>
    <property type="match status" value="1"/>
</dbReference>
<dbReference type="PANTHER" id="PTHR20857">
    <property type="entry name" value="THIAMINE-PHOSPHATE PYROPHOSPHORYLASE"/>
    <property type="match status" value="1"/>
</dbReference>
<reference evidence="4 5" key="1">
    <citation type="submission" date="2020-08" db="EMBL/GenBank/DDBJ databases">
        <title>Genome public.</title>
        <authorList>
            <person name="Liu C."/>
            <person name="Sun Q."/>
        </authorList>
    </citation>
    <scope>NUCLEOTIDE SEQUENCE [LARGE SCALE GENOMIC DNA]</scope>
    <source>
        <strain evidence="4 5">NSJ-13</strain>
    </source>
</reference>
<organism evidence="4 5">
    <name type="scientific">Ruminococcus hominis</name>
    <dbReference type="NCBI Taxonomy" id="2763065"/>
    <lineage>
        <taxon>Bacteria</taxon>
        <taxon>Bacillati</taxon>
        <taxon>Bacillota</taxon>
        <taxon>Clostridia</taxon>
        <taxon>Eubacteriales</taxon>
        <taxon>Oscillospiraceae</taxon>
        <taxon>Ruminococcus</taxon>
    </lineage>
</organism>
<dbReference type="InterPro" id="IPR022998">
    <property type="entry name" value="ThiamineP_synth_TenI"/>
</dbReference>
<dbReference type="EMBL" id="JACOPE010000001">
    <property type="protein sequence ID" value="MBC5682655.1"/>
    <property type="molecule type" value="Genomic_DNA"/>
</dbReference>
<feature type="domain" description="Thiamine phosphate synthase/TenI" evidence="3">
    <location>
        <begin position="13"/>
        <end position="191"/>
    </location>
</feature>
<dbReference type="InterPro" id="IPR013785">
    <property type="entry name" value="Aldolase_TIM"/>
</dbReference>
<name>A0ABR7G5E5_9FIRM</name>
<dbReference type="RefSeq" id="WP_186864564.1">
    <property type="nucleotide sequence ID" value="NZ_JACOPE010000001.1"/>
</dbReference>
<evidence type="ECO:0000256" key="2">
    <source>
        <dbReference type="ARBA" id="ARBA00022977"/>
    </source>
</evidence>
<comment type="pathway">
    <text evidence="1">Cofactor biosynthesis; thiamine diphosphate biosynthesis.</text>
</comment>